<keyword evidence="1" id="KW-0611">Plant defense</keyword>
<dbReference type="AlphaFoldDB" id="A0A3Q7HCZ3"/>
<dbReference type="PANTHER" id="PTHR33463">
    <property type="entry name" value="NB-ARC DOMAIN-CONTAINING PROTEIN-RELATED"/>
    <property type="match status" value="1"/>
</dbReference>
<dbReference type="InterPro" id="IPR050905">
    <property type="entry name" value="Plant_NBS-LRR"/>
</dbReference>
<sequence length="415" mass="47827">MIVINNLKRISAGVLSRLVQLEELYMVGVEDCSYFTLRELESLLRLTSLTLSRCFGDVIYSNLSLSSKQARYALNVGGPFVVSLSMDDYDKSISLEVTETTQLDDWIYHLLKESEFVVSTGYGSNFVLTQLQLNEFQNIKCLRLTFCKLVTHLLNISRRIHEVIKFPNLYDLKLEYLECLTHFCNTAVEGIEFPRLRKMLFHYLPEFQNFWPTANNSITHSSPLFDEKVSCPNLEYLYINDYNSISSLCSHHLPTTYFRKLETLYILSCGKLRNLMPPSVARGLLNLQKLYITDSDSMEEVITKEEQKGEGIMTLFPLLNDLTLQWLPKVGHFFLTLKDVLIYYCPEMKTFVKQGISVSIPSLERVNYDSKVKVDDLNKWRQQRFNSKGTKTLVMATKSDLVTAEANDVYESNAS</sequence>
<dbReference type="PaxDb" id="4081-Solyc07g044790.2.1"/>
<evidence type="ECO:0000256" key="1">
    <source>
        <dbReference type="ARBA" id="ARBA00022821"/>
    </source>
</evidence>
<dbReference type="OMA" id="FWNECIT"/>
<dbReference type="InterPro" id="IPR057135">
    <property type="entry name" value="At4g27190-like_LRR"/>
</dbReference>
<feature type="domain" description="Disease resistance protein At4g27190-like leucine-rich repeats" evidence="2">
    <location>
        <begin position="234"/>
        <end position="334"/>
    </location>
</feature>
<reference evidence="3" key="2">
    <citation type="submission" date="2019-01" db="UniProtKB">
        <authorList>
            <consortium name="EnsemblPlants"/>
        </authorList>
    </citation>
    <scope>IDENTIFICATION</scope>
    <source>
        <strain evidence="3">cv. Heinz 1706</strain>
    </source>
</reference>
<dbReference type="InParanoid" id="A0A3Q7HCZ3"/>
<protein>
    <recommendedName>
        <fullName evidence="2">Disease resistance protein At4g27190-like leucine-rich repeats domain-containing protein</fullName>
    </recommendedName>
</protein>
<dbReference type="PANTHER" id="PTHR33463:SF198">
    <property type="entry name" value="RPP4C3"/>
    <property type="match status" value="1"/>
</dbReference>
<accession>A0A3Q7HCZ3</accession>
<dbReference type="Gramene" id="Solyc07g044790.3.1">
    <property type="protein sequence ID" value="Solyc07g044790.3.1"/>
    <property type="gene ID" value="Solyc07g044790.3"/>
</dbReference>
<organism evidence="3">
    <name type="scientific">Solanum lycopersicum</name>
    <name type="common">Tomato</name>
    <name type="synonym">Lycopersicon esculentum</name>
    <dbReference type="NCBI Taxonomy" id="4081"/>
    <lineage>
        <taxon>Eukaryota</taxon>
        <taxon>Viridiplantae</taxon>
        <taxon>Streptophyta</taxon>
        <taxon>Embryophyta</taxon>
        <taxon>Tracheophyta</taxon>
        <taxon>Spermatophyta</taxon>
        <taxon>Magnoliopsida</taxon>
        <taxon>eudicotyledons</taxon>
        <taxon>Gunneridae</taxon>
        <taxon>Pentapetalae</taxon>
        <taxon>asterids</taxon>
        <taxon>lamiids</taxon>
        <taxon>Solanales</taxon>
        <taxon>Solanaceae</taxon>
        <taxon>Solanoideae</taxon>
        <taxon>Solaneae</taxon>
        <taxon>Solanum</taxon>
        <taxon>Solanum subgen. Lycopersicon</taxon>
    </lineage>
</organism>
<dbReference type="Gene3D" id="3.80.10.10">
    <property type="entry name" value="Ribonuclease Inhibitor"/>
    <property type="match status" value="2"/>
</dbReference>
<keyword evidence="4" id="KW-1185">Reference proteome</keyword>
<proteinExistence type="predicted"/>
<reference evidence="3" key="1">
    <citation type="journal article" date="2012" name="Nature">
        <title>The tomato genome sequence provides insights into fleshy fruit evolution.</title>
        <authorList>
            <consortium name="Tomato Genome Consortium"/>
        </authorList>
    </citation>
    <scope>NUCLEOTIDE SEQUENCE [LARGE SCALE GENOMIC DNA]</scope>
    <source>
        <strain evidence="3">cv. Heinz 1706</strain>
    </source>
</reference>
<evidence type="ECO:0000259" key="2">
    <source>
        <dbReference type="Pfam" id="PF23247"/>
    </source>
</evidence>
<dbReference type="Proteomes" id="UP000004994">
    <property type="component" value="Chromosome 7"/>
</dbReference>
<dbReference type="SUPFAM" id="SSF52047">
    <property type="entry name" value="RNI-like"/>
    <property type="match status" value="1"/>
</dbReference>
<dbReference type="InterPro" id="IPR032675">
    <property type="entry name" value="LRR_dom_sf"/>
</dbReference>
<dbReference type="Pfam" id="PF23247">
    <property type="entry name" value="LRR_RPS2"/>
    <property type="match status" value="1"/>
</dbReference>
<dbReference type="EnsemblPlants" id="Solyc07g044790.3.1">
    <property type="protein sequence ID" value="Solyc07g044790.3.1"/>
    <property type="gene ID" value="Solyc07g044790.3"/>
</dbReference>
<evidence type="ECO:0000313" key="3">
    <source>
        <dbReference type="EnsemblPlants" id="Solyc07g044790.3.1"/>
    </source>
</evidence>
<name>A0A3Q7HCZ3_SOLLC</name>
<evidence type="ECO:0000313" key="4">
    <source>
        <dbReference type="Proteomes" id="UP000004994"/>
    </source>
</evidence>